<evidence type="ECO:0000313" key="1">
    <source>
        <dbReference type="EMBL" id="RAH39774.1"/>
    </source>
</evidence>
<reference evidence="1" key="1">
    <citation type="submission" date="2018-02" db="EMBL/GenBank/DDBJ databases">
        <title>The genomes of Aspergillus section Nigri reveals drivers in fungal speciation.</title>
        <authorList>
            <consortium name="DOE Joint Genome Institute"/>
            <person name="Vesth T.C."/>
            <person name="Nybo J."/>
            <person name="Theobald S."/>
            <person name="Brandl J."/>
            <person name="Frisvad J.C."/>
            <person name="Nielsen K.F."/>
            <person name="Lyhne E.K."/>
            <person name="Kogle M.E."/>
            <person name="Kuo A."/>
            <person name="Riley R."/>
            <person name="Clum A."/>
            <person name="Nolan M."/>
            <person name="Lipzen A."/>
            <person name="Salamov A."/>
            <person name="Henrissat B."/>
            <person name="Wiebenga A."/>
            <person name="De vries R.P."/>
            <person name="Grigoriev I.V."/>
            <person name="Mortensen U.H."/>
            <person name="Andersen M.R."/>
            <person name="Baker S.E."/>
        </authorList>
    </citation>
    <scope>NUCLEOTIDE SEQUENCE</scope>
    <source>
        <strain evidence="1">CBS 621.78</strain>
    </source>
</reference>
<keyword evidence="2" id="KW-1185">Reference proteome</keyword>
<feature type="non-terminal residue" evidence="1">
    <location>
        <position position="85"/>
    </location>
</feature>
<evidence type="ECO:0000313" key="2">
    <source>
        <dbReference type="Proteomes" id="UP000249057"/>
    </source>
</evidence>
<feature type="non-terminal residue" evidence="1">
    <location>
        <position position="1"/>
    </location>
</feature>
<organism evidence="1 2">
    <name type="scientific">Aspergillus brunneoviolaceus CBS 621.78</name>
    <dbReference type="NCBI Taxonomy" id="1450534"/>
    <lineage>
        <taxon>Eukaryota</taxon>
        <taxon>Fungi</taxon>
        <taxon>Dikarya</taxon>
        <taxon>Ascomycota</taxon>
        <taxon>Pezizomycotina</taxon>
        <taxon>Eurotiomycetes</taxon>
        <taxon>Eurotiomycetidae</taxon>
        <taxon>Eurotiales</taxon>
        <taxon>Aspergillaceae</taxon>
        <taxon>Aspergillus</taxon>
        <taxon>Aspergillus subgen. Circumdati</taxon>
    </lineage>
</organism>
<name>A0ACD1FS43_9EURO</name>
<dbReference type="EMBL" id="KZ825433">
    <property type="protein sequence ID" value="RAH39774.1"/>
    <property type="molecule type" value="Genomic_DNA"/>
</dbReference>
<dbReference type="Proteomes" id="UP000249057">
    <property type="component" value="Unassembled WGS sequence"/>
</dbReference>
<protein>
    <submittedName>
        <fullName evidence="1">Uncharacterized protein</fullName>
    </submittedName>
</protein>
<accession>A0ACD1FS43</accession>
<proteinExistence type="predicted"/>
<gene>
    <name evidence="1" type="ORF">BO95DRAFT_323674</name>
</gene>
<sequence length="85" mass="9584">QITFNHIQSRFPGLARQNGWLGYWDNVHPLQFQLTVAYVLDAFAQLGCDLRTMEPGRGVPSIQVRSGHVKLKPALYEILQHAGVI</sequence>